<accession>A0ABM4GI33</accession>
<dbReference type="GeneID" id="121501905"/>
<dbReference type="RefSeq" id="XP_070142367.1">
    <property type="nucleotide sequence ID" value="XM_070286266.1"/>
</dbReference>
<sequence>MLATTENGSMKKVVYTKTKNKQFDAPHLPQEVLRHLPVVDNPHRPSGLFINRPALETLKSASTDRCFFLMIDVIFLKTMSTRISSLIGGPWLYMLLQPVAAHIVLILATTEDGSLKKVVYTKTKNRQFDAREVLECLLAVVNELRGLGIEDHLLAIVADEGTNNALLVEAGYPVLVDLHHLFKRMDTNMGYVDVVLQAVHKHAVFRQNNGAEKFATIRAMTDSIPAAARRRILFEIKEVERVVAQRFAVLDSSTSGSATTKRGEHGPQTVHRDGCSHSRRPNGRAQTKSKAPRDPPAAEESGLPPQHAEKAGPRSVEVINICIFIRK</sequence>
<evidence type="ECO:0000313" key="3">
    <source>
        <dbReference type="RefSeq" id="XP_070142367.1"/>
    </source>
</evidence>
<reference evidence="3" key="1">
    <citation type="submission" date="2025-08" db="UniProtKB">
        <authorList>
            <consortium name="RefSeq"/>
        </authorList>
    </citation>
    <scope>IDENTIFICATION</scope>
    <source>
        <strain evidence="3">14028-0561.14</strain>
        <tissue evidence="3">Whole fly</tissue>
    </source>
</reference>
<evidence type="ECO:0000313" key="2">
    <source>
        <dbReference type="Proteomes" id="UP001652661"/>
    </source>
</evidence>
<gene>
    <name evidence="3" type="primary">LOC121501905</name>
</gene>
<protein>
    <recommendedName>
        <fullName evidence="4">MULE transposase domain-containing protein</fullName>
    </recommendedName>
</protein>
<name>A0ABM4GI33_DROKI</name>
<dbReference type="Proteomes" id="UP001652661">
    <property type="component" value="Chromosome 3R"/>
</dbReference>
<feature type="compositionally biased region" description="Basic and acidic residues" evidence="1">
    <location>
        <begin position="261"/>
        <end position="276"/>
    </location>
</feature>
<organism evidence="2 3">
    <name type="scientific">Drosophila kikkawai</name>
    <name type="common">Fruit fly</name>
    <dbReference type="NCBI Taxonomy" id="30033"/>
    <lineage>
        <taxon>Eukaryota</taxon>
        <taxon>Metazoa</taxon>
        <taxon>Ecdysozoa</taxon>
        <taxon>Arthropoda</taxon>
        <taxon>Hexapoda</taxon>
        <taxon>Insecta</taxon>
        <taxon>Pterygota</taxon>
        <taxon>Neoptera</taxon>
        <taxon>Endopterygota</taxon>
        <taxon>Diptera</taxon>
        <taxon>Brachycera</taxon>
        <taxon>Muscomorpha</taxon>
        <taxon>Ephydroidea</taxon>
        <taxon>Drosophilidae</taxon>
        <taxon>Drosophila</taxon>
        <taxon>Sophophora</taxon>
    </lineage>
</organism>
<feature type="region of interest" description="Disordered" evidence="1">
    <location>
        <begin position="253"/>
        <end position="312"/>
    </location>
</feature>
<evidence type="ECO:0008006" key="4">
    <source>
        <dbReference type="Google" id="ProtNLM"/>
    </source>
</evidence>
<evidence type="ECO:0000256" key="1">
    <source>
        <dbReference type="SAM" id="MobiDB-lite"/>
    </source>
</evidence>
<proteinExistence type="predicted"/>
<keyword evidence="2" id="KW-1185">Reference proteome</keyword>